<keyword evidence="4" id="KW-0808">Transferase</keyword>
<dbReference type="GO" id="GO:0005789">
    <property type="term" value="C:endoplasmic reticulum membrane"/>
    <property type="evidence" value="ECO:0007669"/>
    <property type="project" value="UniProtKB-SubCell"/>
</dbReference>
<evidence type="ECO:0000256" key="4">
    <source>
        <dbReference type="ARBA" id="ARBA00022679"/>
    </source>
</evidence>
<feature type="transmembrane region" description="Helical" evidence="11">
    <location>
        <begin position="132"/>
        <end position="152"/>
    </location>
</feature>
<gene>
    <name evidence="12" type="ORF">SCHCODRAFT_257244</name>
</gene>
<evidence type="ECO:0000256" key="9">
    <source>
        <dbReference type="ARBA" id="ARBA00023136"/>
    </source>
</evidence>
<feature type="transmembrane region" description="Helical" evidence="11">
    <location>
        <begin position="349"/>
        <end position="375"/>
    </location>
</feature>
<evidence type="ECO:0000313" key="12">
    <source>
        <dbReference type="EMBL" id="EFI97417.1"/>
    </source>
</evidence>
<feature type="compositionally biased region" description="Polar residues" evidence="10">
    <location>
        <begin position="75"/>
        <end position="89"/>
    </location>
</feature>
<dbReference type="GO" id="GO:0043048">
    <property type="term" value="P:dolichyl monophosphate biosynthetic process"/>
    <property type="evidence" value="ECO:0007669"/>
    <property type="project" value="TreeGrafter"/>
</dbReference>
<sequence>MDSRQLAESVLLLGTLLYATLKIKTAPDPIDVRFDTADYLTWTCTELLVLICGCIAYMIWTHTTLAGPSVEGDTDPTSPSAASPLTRTSFEGPGRGLAQRPWAPRLPERSKADFGFIFMSVPKNYRDSLDDGVLTGLLFGPLIATSLLYISLRSASDPATAANPLPAAWRIEPPATLGNGLDAYSVSEAILLSRLSVVDLATLCSFIHLLHVCGSWWWESRFTVGGTPSPDGERRSVPRSEGRRGWYYVLFTVATTLLAFVLRIAFPYFGCGIWQNLNILEAVVAALFYQFAQYVVIRLAHRGFTLGETGLVCFGGTSLLMELLNVTIARIWPVTTTYIKTYRLPTPLLVFQIALVGGSFLVGFALAPFLVLSRHIARRPVRRLRHPEEKNRQRRFLALGFYIGAFLIVFGLIGVWARWCLGKRDPWVWAAFYLLEGRRPWSRPALLAYWGVLGLLSVAGWNRQLARSRRYRSMNEALSVPGAGGVEREAIAPPSGRDTSGTASGGEAVPSVAPSLNQIGLFPNVAQLTQLPNGASSVATDILDAADKHVPTLRLNARRKFFHALAVVMFVPGIALDPAFTHLAFNVAFALFIFAEYVRYFALYPFGASVHLFMNEFLDSKDSGTAILSHFYLLTGCANALWFEAPSQLISFTGVLVLGIGDALASIVGKRIGIHRWTPLTPKTTEGTAAFASSVVLAAWLLRLLGIAEPFSTVRYTIIAAISAVLEALSDQNDNLTLPLYMWSLLVLSDVPAQSPSF</sequence>
<dbReference type="AlphaFoldDB" id="D8Q5I6"/>
<keyword evidence="6" id="KW-0418">Kinase</keyword>
<dbReference type="InParanoid" id="D8Q5I6"/>
<dbReference type="Proteomes" id="UP000007431">
    <property type="component" value="Unassembled WGS sequence"/>
</dbReference>
<evidence type="ECO:0000256" key="7">
    <source>
        <dbReference type="ARBA" id="ARBA00022824"/>
    </source>
</evidence>
<dbReference type="GO" id="GO:0004168">
    <property type="term" value="F:dolichol kinase activity"/>
    <property type="evidence" value="ECO:0007669"/>
    <property type="project" value="UniProtKB-EC"/>
</dbReference>
<evidence type="ECO:0000256" key="2">
    <source>
        <dbReference type="ARBA" id="ARBA00010794"/>
    </source>
</evidence>
<keyword evidence="7" id="KW-0256">Endoplasmic reticulum</keyword>
<dbReference type="eggNOG" id="KOG2468">
    <property type="taxonomic scope" value="Eukaryota"/>
</dbReference>
<feature type="transmembrane region" description="Helical" evidence="11">
    <location>
        <begin position="396"/>
        <end position="419"/>
    </location>
</feature>
<reference evidence="12 13" key="1">
    <citation type="journal article" date="2010" name="Nat. Biotechnol.">
        <title>Genome sequence of the model mushroom Schizophyllum commune.</title>
        <authorList>
            <person name="Ohm R.A."/>
            <person name="de Jong J.F."/>
            <person name="Lugones L.G."/>
            <person name="Aerts A."/>
            <person name="Kothe E."/>
            <person name="Stajich J.E."/>
            <person name="de Vries R.P."/>
            <person name="Record E."/>
            <person name="Levasseur A."/>
            <person name="Baker S.E."/>
            <person name="Bartholomew K.A."/>
            <person name="Coutinho P.M."/>
            <person name="Erdmann S."/>
            <person name="Fowler T.J."/>
            <person name="Gathman A.C."/>
            <person name="Lombard V."/>
            <person name="Henrissat B."/>
            <person name="Knabe N."/>
            <person name="Kuees U."/>
            <person name="Lilly W.W."/>
            <person name="Lindquist E."/>
            <person name="Lucas S."/>
            <person name="Magnuson J.K."/>
            <person name="Piumi F."/>
            <person name="Raudaskoski M."/>
            <person name="Salamov A."/>
            <person name="Schmutz J."/>
            <person name="Schwarze F.W.M.R."/>
            <person name="vanKuyk P.A."/>
            <person name="Horton J.S."/>
            <person name="Grigoriev I.V."/>
            <person name="Woesten H.A.B."/>
        </authorList>
    </citation>
    <scope>NUCLEOTIDE SEQUENCE [LARGE SCALE GENOMIC DNA]</scope>
    <source>
        <strain evidence="13">H4-8 / FGSC 9210</strain>
    </source>
</reference>
<name>D8Q5I6_SCHCM</name>
<feature type="transmembrane region" description="Helical" evidence="11">
    <location>
        <begin position="39"/>
        <end position="60"/>
    </location>
</feature>
<evidence type="ECO:0000313" key="13">
    <source>
        <dbReference type="Proteomes" id="UP000007431"/>
    </source>
</evidence>
<dbReference type="KEGG" id="scm:SCHCO_02503590"/>
<evidence type="ECO:0000256" key="1">
    <source>
        <dbReference type="ARBA" id="ARBA00004477"/>
    </source>
</evidence>
<dbReference type="OrthoDB" id="377083at2759"/>
<feature type="region of interest" description="Disordered" evidence="10">
    <location>
        <begin position="486"/>
        <end position="509"/>
    </location>
</feature>
<dbReference type="EMBL" id="GL377306">
    <property type="protein sequence ID" value="EFI97417.1"/>
    <property type="molecule type" value="Genomic_DNA"/>
</dbReference>
<dbReference type="InterPro" id="IPR032974">
    <property type="entry name" value="Polypren_kinase"/>
</dbReference>
<protein>
    <recommendedName>
        <fullName evidence="3">dolichol kinase</fullName>
        <ecNumber evidence="3">2.7.1.108</ecNumber>
    </recommendedName>
</protein>
<evidence type="ECO:0000256" key="5">
    <source>
        <dbReference type="ARBA" id="ARBA00022692"/>
    </source>
</evidence>
<feature type="region of interest" description="Disordered" evidence="10">
    <location>
        <begin position="68"/>
        <end position="102"/>
    </location>
</feature>
<keyword evidence="13" id="KW-1185">Reference proteome</keyword>
<feature type="transmembrane region" description="Helical" evidence="11">
    <location>
        <begin position="278"/>
        <end position="297"/>
    </location>
</feature>
<keyword evidence="5 11" id="KW-0812">Transmembrane</keyword>
<organism evidence="13">
    <name type="scientific">Schizophyllum commune (strain H4-8 / FGSC 9210)</name>
    <name type="common">Split gill fungus</name>
    <dbReference type="NCBI Taxonomy" id="578458"/>
    <lineage>
        <taxon>Eukaryota</taxon>
        <taxon>Fungi</taxon>
        <taxon>Dikarya</taxon>
        <taxon>Basidiomycota</taxon>
        <taxon>Agaricomycotina</taxon>
        <taxon>Agaricomycetes</taxon>
        <taxon>Agaricomycetidae</taxon>
        <taxon>Agaricales</taxon>
        <taxon>Schizophyllaceae</taxon>
        <taxon>Schizophyllum</taxon>
    </lineage>
</organism>
<accession>D8Q5I6</accession>
<feature type="transmembrane region" description="Helical" evidence="11">
    <location>
        <begin position="649"/>
        <end position="668"/>
    </location>
</feature>
<evidence type="ECO:0000256" key="6">
    <source>
        <dbReference type="ARBA" id="ARBA00022777"/>
    </source>
</evidence>
<dbReference type="EC" id="2.7.1.108" evidence="3"/>
<dbReference type="PANTHER" id="PTHR13205">
    <property type="entry name" value="TRANSMEMBRANE PROTEIN 15-RELATED"/>
    <property type="match status" value="1"/>
</dbReference>
<comment type="subcellular location">
    <subcellularLocation>
        <location evidence="1">Endoplasmic reticulum membrane</location>
        <topology evidence="1">Multi-pass membrane protein</topology>
    </subcellularLocation>
</comment>
<dbReference type="GeneID" id="9596406"/>
<feature type="transmembrane region" description="Helical" evidence="11">
    <location>
        <begin position="587"/>
        <end position="613"/>
    </location>
</feature>
<dbReference type="OMA" id="TIAKLWP"/>
<feature type="transmembrane region" description="Helical" evidence="11">
    <location>
        <begin position="561"/>
        <end position="581"/>
    </location>
</feature>
<dbReference type="VEuPathDB" id="FungiDB:SCHCODRAFT_02503590"/>
<feature type="transmembrane region" description="Helical" evidence="11">
    <location>
        <begin position="625"/>
        <end position="643"/>
    </location>
</feature>
<dbReference type="STRING" id="578458.D8Q5I6"/>
<evidence type="ECO:0000256" key="3">
    <source>
        <dbReference type="ARBA" id="ARBA00012132"/>
    </source>
</evidence>
<feature type="transmembrane region" description="Helical" evidence="11">
    <location>
        <begin position="309"/>
        <end position="329"/>
    </location>
</feature>
<proteinExistence type="inferred from homology"/>
<feature type="transmembrane region" description="Helical" evidence="11">
    <location>
        <begin position="445"/>
        <end position="462"/>
    </location>
</feature>
<comment type="similarity">
    <text evidence="2">Belongs to the polyprenol kinase family.</text>
</comment>
<keyword evidence="9 11" id="KW-0472">Membrane</keyword>
<dbReference type="HOGENOM" id="CLU_012442_0_0_1"/>
<evidence type="ECO:0000256" key="11">
    <source>
        <dbReference type="SAM" id="Phobius"/>
    </source>
</evidence>
<keyword evidence="8 11" id="KW-1133">Transmembrane helix</keyword>
<dbReference type="PANTHER" id="PTHR13205:SF15">
    <property type="entry name" value="DOLICHOL KINASE"/>
    <property type="match status" value="1"/>
</dbReference>
<evidence type="ECO:0000256" key="8">
    <source>
        <dbReference type="ARBA" id="ARBA00022989"/>
    </source>
</evidence>
<feature type="transmembrane region" description="Helical" evidence="11">
    <location>
        <begin position="245"/>
        <end position="266"/>
    </location>
</feature>
<evidence type="ECO:0000256" key="10">
    <source>
        <dbReference type="SAM" id="MobiDB-lite"/>
    </source>
</evidence>